<dbReference type="RefSeq" id="WP_128531556.1">
    <property type="nucleotide sequence ID" value="NZ_SBIW01000001.1"/>
</dbReference>
<dbReference type="Proteomes" id="UP000286701">
    <property type="component" value="Unassembled WGS sequence"/>
</dbReference>
<name>A0A3S3VVM4_9SPHI</name>
<dbReference type="AlphaFoldDB" id="A0A3S3VVM4"/>
<dbReference type="EMBL" id="SBIW01000001">
    <property type="protein sequence ID" value="RWY57049.1"/>
    <property type="molecule type" value="Genomic_DNA"/>
</dbReference>
<comment type="caution">
    <text evidence="2">The sequence shown here is derived from an EMBL/GenBank/DDBJ whole genome shotgun (WGS) entry which is preliminary data.</text>
</comment>
<proteinExistence type="predicted"/>
<evidence type="ECO:0000313" key="3">
    <source>
        <dbReference type="Proteomes" id="UP000286701"/>
    </source>
</evidence>
<feature type="transmembrane region" description="Helical" evidence="1">
    <location>
        <begin position="82"/>
        <end position="102"/>
    </location>
</feature>
<keyword evidence="1" id="KW-1133">Transmembrane helix</keyword>
<keyword evidence="1" id="KW-0812">Transmembrane</keyword>
<keyword evidence="3" id="KW-1185">Reference proteome</keyword>
<organism evidence="2 3">
    <name type="scientific">Mucilaginibacter gilvus</name>
    <dbReference type="NCBI Taxonomy" id="2305909"/>
    <lineage>
        <taxon>Bacteria</taxon>
        <taxon>Pseudomonadati</taxon>
        <taxon>Bacteroidota</taxon>
        <taxon>Sphingobacteriia</taxon>
        <taxon>Sphingobacteriales</taxon>
        <taxon>Sphingobacteriaceae</taxon>
        <taxon>Mucilaginibacter</taxon>
    </lineage>
</organism>
<sequence>MEKATVYQLLQLAGLAQLALVAGSLAIPKVLKWGTELAKVQLLINQMFWTYAAYILIINLCFGLISLFAAGDLLNGSRLAMLITGFIAVYWISRVLIQFFYFDRSSFPVGKLNKVVEIILVSLFVSLSIVYSLAFYINFQQV</sequence>
<reference evidence="2 3" key="1">
    <citation type="submission" date="2019-01" db="EMBL/GenBank/DDBJ databases">
        <title>Mucilaginibacter antarcticum sp. nov., isolated from antarctic soil.</title>
        <authorList>
            <person name="Yan Y.-Q."/>
            <person name="Du Z.-J."/>
        </authorList>
    </citation>
    <scope>NUCLEOTIDE SEQUENCE [LARGE SCALE GENOMIC DNA]</scope>
    <source>
        <strain evidence="2 3">F01003</strain>
    </source>
</reference>
<gene>
    <name evidence="2" type="ORF">EPL05_00510</name>
</gene>
<protein>
    <submittedName>
        <fullName evidence="2">Uncharacterized protein</fullName>
    </submittedName>
</protein>
<accession>A0A3S3VVM4</accession>
<evidence type="ECO:0000313" key="2">
    <source>
        <dbReference type="EMBL" id="RWY57049.1"/>
    </source>
</evidence>
<feature type="transmembrane region" description="Helical" evidence="1">
    <location>
        <begin position="50"/>
        <end position="70"/>
    </location>
</feature>
<keyword evidence="1" id="KW-0472">Membrane</keyword>
<evidence type="ECO:0000256" key="1">
    <source>
        <dbReference type="SAM" id="Phobius"/>
    </source>
</evidence>
<dbReference type="OrthoDB" id="2678466at2"/>
<feature type="transmembrane region" description="Helical" evidence="1">
    <location>
        <begin position="118"/>
        <end position="139"/>
    </location>
</feature>